<accession>A0A1F5YSC8</accession>
<gene>
    <name evidence="1" type="ORF">A2W14_04590</name>
</gene>
<dbReference type="EMBL" id="MFJA01000039">
    <property type="protein sequence ID" value="OGG03118.1"/>
    <property type="molecule type" value="Genomic_DNA"/>
</dbReference>
<name>A0A1F5YSC8_9BACT</name>
<evidence type="ECO:0000313" key="1">
    <source>
        <dbReference type="EMBL" id="OGG03118.1"/>
    </source>
</evidence>
<evidence type="ECO:0000313" key="2">
    <source>
        <dbReference type="Proteomes" id="UP000176665"/>
    </source>
</evidence>
<proteinExistence type="predicted"/>
<organism evidence="1 2">
    <name type="scientific">Candidatus Gottesmanbacteria bacterium RBG_16_37_8</name>
    <dbReference type="NCBI Taxonomy" id="1798371"/>
    <lineage>
        <taxon>Bacteria</taxon>
        <taxon>Candidatus Gottesmaniibacteriota</taxon>
    </lineage>
</organism>
<comment type="caution">
    <text evidence="1">The sequence shown here is derived from an EMBL/GenBank/DDBJ whole genome shotgun (WGS) entry which is preliminary data.</text>
</comment>
<dbReference type="Proteomes" id="UP000176665">
    <property type="component" value="Unassembled WGS sequence"/>
</dbReference>
<protein>
    <submittedName>
        <fullName evidence="1">Uncharacterized protein</fullName>
    </submittedName>
</protein>
<reference evidence="1 2" key="1">
    <citation type="journal article" date="2016" name="Nat. Commun.">
        <title>Thousands of microbial genomes shed light on interconnected biogeochemical processes in an aquifer system.</title>
        <authorList>
            <person name="Anantharaman K."/>
            <person name="Brown C.T."/>
            <person name="Hug L.A."/>
            <person name="Sharon I."/>
            <person name="Castelle C.J."/>
            <person name="Probst A.J."/>
            <person name="Thomas B.C."/>
            <person name="Singh A."/>
            <person name="Wilkins M.J."/>
            <person name="Karaoz U."/>
            <person name="Brodie E.L."/>
            <person name="Williams K.H."/>
            <person name="Hubbard S.S."/>
            <person name="Banfield J.F."/>
        </authorList>
    </citation>
    <scope>NUCLEOTIDE SEQUENCE [LARGE SCALE GENOMIC DNA]</scope>
</reference>
<sequence>MSLENQLILWQPPPAFREAAENSGIMKAIDDWVVSVSDRIGILEQKGLSTIKTAILYVEALNQQSSLLENLRFTVKFSILSQSFNNDLLSGPQNLGINDAAIFLPQALSEKEINEKVRAVNHEFNEKLYSLALMQLRNDIIASQLIEVIDEASRAILGGVPSDQRVDMWTLYNNLMIDKLGQDEDRKYVLNQPTSKVYEKIRQEQLSRQESIPISTLTAALFCYNYTLLNDDRLPEEAVETIRRQVRMDGSGFWNSIREEEFPGGFGNVFDKPAILKMN</sequence>
<dbReference type="AlphaFoldDB" id="A0A1F5YSC8"/>